<dbReference type="EMBL" id="PNYA01000001">
    <property type="protein sequence ID" value="PMS23880.1"/>
    <property type="molecule type" value="Genomic_DNA"/>
</dbReference>
<feature type="modified residue" description="4-aspartylphosphate" evidence="6">
    <location>
        <position position="51"/>
    </location>
</feature>
<accession>A0A2N7W3B0</accession>
<dbReference type="SMART" id="SM00448">
    <property type="entry name" value="REC"/>
    <property type="match status" value="1"/>
</dbReference>
<dbReference type="Pfam" id="PF00072">
    <property type="entry name" value="Response_reg"/>
    <property type="match status" value="1"/>
</dbReference>
<dbReference type="InterPro" id="IPR001867">
    <property type="entry name" value="OmpR/PhoB-type_DNA-bd"/>
</dbReference>
<evidence type="ECO:0000256" key="5">
    <source>
        <dbReference type="ARBA" id="ARBA00023163"/>
    </source>
</evidence>
<dbReference type="Gene3D" id="6.10.250.690">
    <property type="match status" value="1"/>
</dbReference>
<keyword evidence="4 7" id="KW-0238">DNA-binding</keyword>
<dbReference type="Pfam" id="PF00486">
    <property type="entry name" value="Trans_reg_C"/>
    <property type="match status" value="1"/>
</dbReference>
<dbReference type="SUPFAM" id="SSF52172">
    <property type="entry name" value="CheY-like"/>
    <property type="match status" value="1"/>
</dbReference>
<keyword evidence="11" id="KW-1185">Reference proteome</keyword>
<feature type="DNA-binding region" description="OmpR/PhoB-type" evidence="7">
    <location>
        <begin position="124"/>
        <end position="220"/>
    </location>
</feature>
<dbReference type="InterPro" id="IPR011006">
    <property type="entry name" value="CheY-like_superfamily"/>
</dbReference>
<proteinExistence type="predicted"/>
<dbReference type="Gene3D" id="3.40.50.2300">
    <property type="match status" value="1"/>
</dbReference>
<name>A0A2N7W3B0_9BURK</name>
<dbReference type="InterPro" id="IPR039420">
    <property type="entry name" value="WalR-like"/>
</dbReference>
<gene>
    <name evidence="10" type="ORF">C0Z18_01575</name>
</gene>
<dbReference type="PANTHER" id="PTHR48111">
    <property type="entry name" value="REGULATOR OF RPOS"/>
    <property type="match status" value="1"/>
</dbReference>
<dbReference type="PANTHER" id="PTHR48111:SF67">
    <property type="entry name" value="TRANSCRIPTIONAL REGULATORY PROTEIN TCTD"/>
    <property type="match status" value="1"/>
</dbReference>
<dbReference type="InterPro" id="IPR036388">
    <property type="entry name" value="WH-like_DNA-bd_sf"/>
</dbReference>
<dbReference type="AlphaFoldDB" id="A0A2N7W3B0"/>
<dbReference type="PROSITE" id="PS51755">
    <property type="entry name" value="OMPR_PHOB"/>
    <property type="match status" value="1"/>
</dbReference>
<evidence type="ECO:0000256" key="2">
    <source>
        <dbReference type="ARBA" id="ARBA00023012"/>
    </source>
</evidence>
<dbReference type="SMART" id="SM00862">
    <property type="entry name" value="Trans_reg_C"/>
    <property type="match status" value="1"/>
</dbReference>
<evidence type="ECO:0000313" key="10">
    <source>
        <dbReference type="EMBL" id="PMS23880.1"/>
    </source>
</evidence>
<dbReference type="InterPro" id="IPR001789">
    <property type="entry name" value="Sig_transdc_resp-reg_receiver"/>
</dbReference>
<evidence type="ECO:0000313" key="11">
    <source>
        <dbReference type="Proteomes" id="UP000235616"/>
    </source>
</evidence>
<dbReference type="Gene3D" id="1.10.10.10">
    <property type="entry name" value="Winged helix-like DNA-binding domain superfamily/Winged helix DNA-binding domain"/>
    <property type="match status" value="1"/>
</dbReference>
<evidence type="ECO:0000259" key="8">
    <source>
        <dbReference type="PROSITE" id="PS50110"/>
    </source>
</evidence>
<keyword evidence="2" id="KW-0902">Two-component regulatory system</keyword>
<feature type="domain" description="OmpR/PhoB-type" evidence="9">
    <location>
        <begin position="124"/>
        <end position="220"/>
    </location>
</feature>
<dbReference type="FunFam" id="3.40.50.2300:FF:000002">
    <property type="entry name" value="DNA-binding response regulator PhoP"/>
    <property type="match status" value="1"/>
</dbReference>
<dbReference type="PROSITE" id="PS50110">
    <property type="entry name" value="RESPONSE_REGULATORY"/>
    <property type="match status" value="1"/>
</dbReference>
<dbReference type="RefSeq" id="WP_102643587.1">
    <property type="nucleotide sequence ID" value="NZ_PNYA01000001.1"/>
</dbReference>
<comment type="caution">
    <text evidence="10">The sequence shown here is derived from an EMBL/GenBank/DDBJ whole genome shotgun (WGS) entry which is preliminary data.</text>
</comment>
<sequence>MKLLLVEDNADLSHWIVNLLQGENFAVDCVPDGETADAVLRTGRYDVILLDMRLPRMSGKDVLARLRRRGDNAPVLMLTAHGSIEDKVDCFSAGADDYVVKPFDARELIARIKALIRRQAGGKSVSLVCGDLHYNTNTREFSHNEVPLALRRREHAILEALMLKQGKTVSKTALMDSVYSLEDEPSADAIDIYIHRLRKHLTHSSAQIMTLRGLGYVLRAKDGS</sequence>
<dbReference type="GO" id="GO:0006355">
    <property type="term" value="P:regulation of DNA-templated transcription"/>
    <property type="evidence" value="ECO:0007669"/>
    <property type="project" value="InterPro"/>
</dbReference>
<evidence type="ECO:0000256" key="4">
    <source>
        <dbReference type="ARBA" id="ARBA00023125"/>
    </source>
</evidence>
<keyword evidence="1 6" id="KW-0597">Phosphoprotein</keyword>
<evidence type="ECO:0000256" key="7">
    <source>
        <dbReference type="PROSITE-ProRule" id="PRU01091"/>
    </source>
</evidence>
<feature type="domain" description="Response regulatory" evidence="8">
    <location>
        <begin position="2"/>
        <end position="116"/>
    </location>
</feature>
<dbReference type="CDD" id="cd00383">
    <property type="entry name" value="trans_reg_C"/>
    <property type="match status" value="1"/>
</dbReference>
<evidence type="ECO:0000256" key="3">
    <source>
        <dbReference type="ARBA" id="ARBA00023015"/>
    </source>
</evidence>
<dbReference type="Proteomes" id="UP000235616">
    <property type="component" value="Unassembled WGS sequence"/>
</dbReference>
<protein>
    <submittedName>
        <fullName evidence="10">DNA-binding response regulator</fullName>
    </submittedName>
</protein>
<keyword evidence="3" id="KW-0805">Transcription regulation</keyword>
<evidence type="ECO:0000256" key="1">
    <source>
        <dbReference type="ARBA" id="ARBA00022553"/>
    </source>
</evidence>
<keyword evidence="5" id="KW-0804">Transcription</keyword>
<dbReference type="GO" id="GO:0000976">
    <property type="term" value="F:transcription cis-regulatory region binding"/>
    <property type="evidence" value="ECO:0007669"/>
    <property type="project" value="TreeGrafter"/>
</dbReference>
<organism evidence="10 11">
    <name type="scientific">Trinickia dabaoshanensis</name>
    <dbReference type="NCBI Taxonomy" id="564714"/>
    <lineage>
        <taxon>Bacteria</taxon>
        <taxon>Pseudomonadati</taxon>
        <taxon>Pseudomonadota</taxon>
        <taxon>Betaproteobacteria</taxon>
        <taxon>Burkholderiales</taxon>
        <taxon>Burkholderiaceae</taxon>
        <taxon>Trinickia</taxon>
    </lineage>
</organism>
<dbReference type="GO" id="GO:0032993">
    <property type="term" value="C:protein-DNA complex"/>
    <property type="evidence" value="ECO:0007669"/>
    <property type="project" value="TreeGrafter"/>
</dbReference>
<evidence type="ECO:0000259" key="9">
    <source>
        <dbReference type="PROSITE" id="PS51755"/>
    </source>
</evidence>
<evidence type="ECO:0000256" key="6">
    <source>
        <dbReference type="PROSITE-ProRule" id="PRU00169"/>
    </source>
</evidence>
<reference evidence="10 11" key="1">
    <citation type="submission" date="2018-01" db="EMBL/GenBank/DDBJ databases">
        <title>Whole genome analyses suggest that Burkholderia sensu lato contains two further novel genera in the rhizoxinica-symbiotica group Mycetohabitans gen. nov., and Trinickia gen. nov.: implications for the evolution of diazotrophy and nodulation in the Burkholderiaceae.</title>
        <authorList>
            <person name="Estrada-de los Santos P."/>
            <person name="Palmer M."/>
            <person name="Chavez-Ramirez B."/>
            <person name="Beukes C."/>
            <person name="Steenkamp E.T."/>
            <person name="Hirsch A.M."/>
            <person name="Manyaka P."/>
            <person name="Maluk M."/>
            <person name="Lafos M."/>
            <person name="Crook M."/>
            <person name="Gross E."/>
            <person name="Simon M.F."/>
            <person name="Bueno dos Reis Junior F."/>
            <person name="Poole P.S."/>
            <person name="Venter S.N."/>
            <person name="James E.K."/>
        </authorList>
    </citation>
    <scope>NUCLEOTIDE SEQUENCE [LARGE SCALE GENOMIC DNA]</scope>
    <source>
        <strain evidence="10 11">GIMN1.004</strain>
    </source>
</reference>
<dbReference type="OrthoDB" id="9802426at2"/>
<dbReference type="GO" id="GO:0000156">
    <property type="term" value="F:phosphorelay response regulator activity"/>
    <property type="evidence" value="ECO:0007669"/>
    <property type="project" value="TreeGrafter"/>
</dbReference>
<dbReference type="GO" id="GO:0005829">
    <property type="term" value="C:cytosol"/>
    <property type="evidence" value="ECO:0007669"/>
    <property type="project" value="TreeGrafter"/>
</dbReference>